<dbReference type="OrthoDB" id="9811823at2"/>
<dbReference type="HAMAP" id="MF_00171">
    <property type="entry name" value="TruA"/>
    <property type="match status" value="1"/>
</dbReference>
<reference evidence="9 10" key="2">
    <citation type="journal article" date="2010" name="Stand. Genomic Sci.">
        <title>Complete genome sequence of Sulfurospirillum deleyianum type strain (5175).</title>
        <authorList>
            <person name="Sikorski J."/>
            <person name="Lapidus A."/>
            <person name="Copeland A."/>
            <person name="Glavina Del Rio T."/>
            <person name="Nolan M."/>
            <person name="Lucas S."/>
            <person name="Chen F."/>
            <person name="Tice H."/>
            <person name="Cheng J.F."/>
            <person name="Saunders E."/>
            <person name="Bruce D."/>
            <person name="Goodwin L."/>
            <person name="Pitluck S."/>
            <person name="Ovchinnikova G."/>
            <person name="Pati A."/>
            <person name="Ivanova N."/>
            <person name="Mavromatis K."/>
            <person name="Chen A."/>
            <person name="Palaniappan K."/>
            <person name="Chain P."/>
            <person name="Land M."/>
            <person name="Hauser L."/>
            <person name="Chang Y.J."/>
            <person name="Jeffries C.D."/>
            <person name="Brettin T."/>
            <person name="Detter J.C."/>
            <person name="Han C."/>
            <person name="Rohde M."/>
            <person name="Lang E."/>
            <person name="Spring S."/>
            <person name="Goker M."/>
            <person name="Bristow J."/>
            <person name="Eisen J.A."/>
            <person name="Markowitz V."/>
            <person name="Hugenholtz P."/>
            <person name="Kyrpides N.C."/>
            <person name="Klenk H.P."/>
        </authorList>
    </citation>
    <scope>NUCLEOTIDE SEQUENCE [LARGE SCALE GENOMIC DNA]</scope>
    <source>
        <strain evidence="10">ATCC 51133 / DSM 6946 / 5175</strain>
    </source>
</reference>
<evidence type="ECO:0000256" key="3">
    <source>
        <dbReference type="ARBA" id="ARBA00023235"/>
    </source>
</evidence>
<dbReference type="GO" id="GO:0031119">
    <property type="term" value="P:tRNA pseudouridine synthesis"/>
    <property type="evidence" value="ECO:0007669"/>
    <property type="project" value="UniProtKB-UniRule"/>
</dbReference>
<organism evidence="9 10">
    <name type="scientific">Sulfurospirillum deleyianum (strain ATCC 51133 / DSM 6946 / 5175)</name>
    <dbReference type="NCBI Taxonomy" id="525898"/>
    <lineage>
        <taxon>Bacteria</taxon>
        <taxon>Pseudomonadati</taxon>
        <taxon>Campylobacterota</taxon>
        <taxon>Epsilonproteobacteria</taxon>
        <taxon>Campylobacterales</taxon>
        <taxon>Sulfurospirillaceae</taxon>
        <taxon>Sulfurospirillum</taxon>
    </lineage>
</organism>
<evidence type="ECO:0000256" key="1">
    <source>
        <dbReference type="ARBA" id="ARBA00009375"/>
    </source>
</evidence>
<name>D1B231_SULD5</name>
<dbReference type="Gene3D" id="3.30.70.660">
    <property type="entry name" value="Pseudouridine synthase I, catalytic domain, C-terminal subdomain"/>
    <property type="match status" value="1"/>
</dbReference>
<proteinExistence type="inferred from homology"/>
<feature type="active site" description="Nucleophile" evidence="4 5">
    <location>
        <position position="54"/>
    </location>
</feature>
<keyword evidence="2 4" id="KW-0819">tRNA processing</keyword>
<evidence type="ECO:0000256" key="6">
    <source>
        <dbReference type="PIRSR" id="PIRSR001430-2"/>
    </source>
</evidence>
<reference evidence="10" key="1">
    <citation type="submission" date="2009-11" db="EMBL/GenBank/DDBJ databases">
        <title>The complete genome of Sulfurospirillum deleyianum DSM 6946.</title>
        <authorList>
            <consortium name="US DOE Joint Genome Institute (JGI-PGF)"/>
            <person name="Lucas S."/>
            <person name="Copeland A."/>
            <person name="Lapidus A."/>
            <person name="Glavina del Rio T."/>
            <person name="Dalin E."/>
            <person name="Tice H."/>
            <person name="Bruce D."/>
            <person name="Goodwin L."/>
            <person name="Pitluck S."/>
            <person name="Kyrpides N."/>
            <person name="Mavromatis K."/>
            <person name="Ivanova N."/>
            <person name="Ovchinnikova G."/>
            <person name="Munk A.C."/>
            <person name="Lu M."/>
            <person name="Brettin T."/>
            <person name="Detter J.C."/>
            <person name="Han C."/>
            <person name="Tapia R."/>
            <person name="Larimer F."/>
            <person name="Land M."/>
            <person name="Hauser L."/>
            <person name="Markowitz V."/>
            <person name="Cheng J.F."/>
            <person name="Hugenholtz P."/>
            <person name="Woyke T."/>
            <person name="Wu D."/>
            <person name="Aumann P."/>
            <person name="Schneider S."/>
            <person name="Lang E."/>
            <person name="Spring S."/>
            <person name="Klenk H.P."/>
            <person name="Eisen J.A."/>
        </authorList>
    </citation>
    <scope>NUCLEOTIDE SEQUENCE [LARGE SCALE GENOMIC DNA]</scope>
    <source>
        <strain evidence="10">ATCC 51133 / DSM 6946 / 5175</strain>
    </source>
</reference>
<comment type="similarity">
    <text evidence="1 4 7">Belongs to the tRNA pseudouridine synthase TruA family.</text>
</comment>
<dbReference type="KEGG" id="sdl:Sdel_1128"/>
<gene>
    <name evidence="4" type="primary">truA</name>
    <name evidence="9" type="ordered locus">Sdel_1128</name>
</gene>
<feature type="binding site" evidence="4 6">
    <location>
        <position position="114"/>
    </location>
    <ligand>
        <name>substrate</name>
    </ligand>
</feature>
<dbReference type="Proteomes" id="UP000002222">
    <property type="component" value="Chromosome"/>
</dbReference>
<evidence type="ECO:0000256" key="5">
    <source>
        <dbReference type="PIRSR" id="PIRSR001430-1"/>
    </source>
</evidence>
<evidence type="ECO:0000256" key="7">
    <source>
        <dbReference type="RuleBase" id="RU003792"/>
    </source>
</evidence>
<dbReference type="EC" id="5.4.99.12" evidence="4"/>
<evidence type="ECO:0000256" key="4">
    <source>
        <dbReference type="HAMAP-Rule" id="MF_00171"/>
    </source>
</evidence>
<dbReference type="EMBL" id="CP001816">
    <property type="protein sequence ID" value="ACZ12151.1"/>
    <property type="molecule type" value="Genomic_DNA"/>
</dbReference>
<comment type="caution">
    <text evidence="4">Lacks conserved residue(s) required for the propagation of feature annotation.</text>
</comment>
<dbReference type="eggNOG" id="COG0101">
    <property type="taxonomic scope" value="Bacteria"/>
</dbReference>
<dbReference type="GO" id="GO:0160147">
    <property type="term" value="F:tRNA pseudouridine(38-40) synthase activity"/>
    <property type="evidence" value="ECO:0007669"/>
    <property type="project" value="UniProtKB-EC"/>
</dbReference>
<sequence length="247" mass="29168">MRVKLILSYDGSHFYGFQRQNNENEHFQTVTGILEKSLKALGIHTPIVGSGRTDRGVHALRQVVHLDLPLFWEKEYEKLRSLLNRSLMPHLYIQQIHPTLPNFHARFSAQKRLYRYFLYDGVYQPFYAHYALHVNALDVQRLHHVAQSFQGAHNFEFFKKQGGGLTRDERILYKVGAYRYKHLIVIYFLGDAFLRSQIRMMCDALLKVCYDEIREEELIAQLRREKKVSTTLLPPSGLYLSRIFYET</sequence>
<dbReference type="RefSeq" id="WP_012856909.1">
    <property type="nucleotide sequence ID" value="NC_013512.1"/>
</dbReference>
<protein>
    <recommendedName>
        <fullName evidence="4">tRNA pseudouridine synthase A</fullName>
        <ecNumber evidence="4">5.4.99.12</ecNumber>
    </recommendedName>
    <alternativeName>
        <fullName evidence="4">tRNA pseudouridine(38-40) synthase</fullName>
    </alternativeName>
    <alternativeName>
        <fullName evidence="4">tRNA pseudouridylate synthase I</fullName>
    </alternativeName>
    <alternativeName>
        <fullName evidence="4">tRNA-uridine isomerase I</fullName>
    </alternativeName>
</protein>
<evidence type="ECO:0000313" key="9">
    <source>
        <dbReference type="EMBL" id="ACZ12151.1"/>
    </source>
</evidence>
<dbReference type="InterPro" id="IPR020095">
    <property type="entry name" value="PsdUridine_synth_TruA_C"/>
</dbReference>
<dbReference type="SUPFAM" id="SSF55120">
    <property type="entry name" value="Pseudouridine synthase"/>
    <property type="match status" value="1"/>
</dbReference>
<dbReference type="InterPro" id="IPR020103">
    <property type="entry name" value="PsdUridine_synth_cat_dom_sf"/>
</dbReference>
<dbReference type="InterPro" id="IPR020097">
    <property type="entry name" value="PsdUridine_synth_TruA_a/b_dom"/>
</dbReference>
<dbReference type="InterPro" id="IPR020094">
    <property type="entry name" value="TruA/RsuA/RluB/E/F_N"/>
</dbReference>
<dbReference type="PIRSF" id="PIRSF001430">
    <property type="entry name" value="tRNA_psdUrid_synth"/>
    <property type="match status" value="1"/>
</dbReference>
<comment type="function">
    <text evidence="4">Formation of pseudouridine at positions 38, 39 and 40 in the anticodon stem and loop of transfer RNAs.</text>
</comment>
<evidence type="ECO:0000256" key="2">
    <source>
        <dbReference type="ARBA" id="ARBA00022694"/>
    </source>
</evidence>
<evidence type="ECO:0000259" key="8">
    <source>
        <dbReference type="Pfam" id="PF01416"/>
    </source>
</evidence>
<keyword evidence="3 4" id="KW-0413">Isomerase</keyword>
<dbReference type="HOGENOM" id="CLU_014673_0_1_7"/>
<dbReference type="Pfam" id="PF01416">
    <property type="entry name" value="PseudoU_synth_1"/>
    <property type="match status" value="2"/>
</dbReference>
<dbReference type="AlphaFoldDB" id="D1B231"/>
<dbReference type="STRING" id="525898.Sdel_1128"/>
<keyword evidence="10" id="KW-1185">Reference proteome</keyword>
<feature type="domain" description="Pseudouridine synthase I TruA alpha/beta" evidence="8">
    <location>
        <begin position="146"/>
        <end position="246"/>
    </location>
</feature>
<dbReference type="CDD" id="cd02570">
    <property type="entry name" value="PseudoU_synth_EcTruA"/>
    <property type="match status" value="1"/>
</dbReference>
<evidence type="ECO:0000313" key="10">
    <source>
        <dbReference type="Proteomes" id="UP000002222"/>
    </source>
</evidence>
<dbReference type="GO" id="GO:0003723">
    <property type="term" value="F:RNA binding"/>
    <property type="evidence" value="ECO:0007669"/>
    <property type="project" value="InterPro"/>
</dbReference>
<comment type="subunit">
    <text evidence="4">Homodimer.</text>
</comment>
<dbReference type="NCBIfam" id="TIGR00071">
    <property type="entry name" value="hisT_truA"/>
    <property type="match status" value="1"/>
</dbReference>
<dbReference type="PANTHER" id="PTHR11142">
    <property type="entry name" value="PSEUDOURIDYLATE SYNTHASE"/>
    <property type="match status" value="1"/>
</dbReference>
<dbReference type="Gene3D" id="3.30.70.580">
    <property type="entry name" value="Pseudouridine synthase I, catalytic domain, N-terminal subdomain"/>
    <property type="match status" value="1"/>
</dbReference>
<dbReference type="PANTHER" id="PTHR11142:SF0">
    <property type="entry name" value="TRNA PSEUDOURIDINE SYNTHASE-LIKE 1"/>
    <property type="match status" value="1"/>
</dbReference>
<feature type="domain" description="Pseudouridine synthase I TruA alpha/beta" evidence="8">
    <location>
        <begin position="8"/>
        <end position="107"/>
    </location>
</feature>
<dbReference type="InterPro" id="IPR001406">
    <property type="entry name" value="PsdUridine_synth_TruA"/>
</dbReference>
<accession>D1B231</accession>
<comment type="catalytic activity">
    <reaction evidence="4 7">
        <text>uridine(38/39/40) in tRNA = pseudouridine(38/39/40) in tRNA</text>
        <dbReference type="Rhea" id="RHEA:22376"/>
        <dbReference type="Rhea" id="RHEA-COMP:10085"/>
        <dbReference type="Rhea" id="RHEA-COMP:10087"/>
        <dbReference type="ChEBI" id="CHEBI:65314"/>
        <dbReference type="ChEBI" id="CHEBI:65315"/>
        <dbReference type="EC" id="5.4.99.12"/>
    </reaction>
</comment>